<proteinExistence type="predicted"/>
<reference evidence="1 2" key="1">
    <citation type="submission" date="2014-10" db="EMBL/GenBank/DDBJ databases">
        <title>Draft genome of the hookworm Ancylostoma caninum.</title>
        <authorList>
            <person name="Mitreva M."/>
        </authorList>
    </citation>
    <scope>NUCLEOTIDE SEQUENCE [LARGE SCALE GENOMIC DNA]</scope>
    <source>
        <strain evidence="1 2">Baltimore</strain>
    </source>
</reference>
<gene>
    <name evidence="1" type="ORF">ANCCAN_17654</name>
</gene>
<evidence type="ECO:0000313" key="2">
    <source>
        <dbReference type="Proteomes" id="UP000252519"/>
    </source>
</evidence>
<evidence type="ECO:0000313" key="1">
    <source>
        <dbReference type="EMBL" id="RCN36454.1"/>
    </source>
</evidence>
<organism evidence="1 2">
    <name type="scientific">Ancylostoma caninum</name>
    <name type="common">Dog hookworm</name>
    <dbReference type="NCBI Taxonomy" id="29170"/>
    <lineage>
        <taxon>Eukaryota</taxon>
        <taxon>Metazoa</taxon>
        <taxon>Ecdysozoa</taxon>
        <taxon>Nematoda</taxon>
        <taxon>Chromadorea</taxon>
        <taxon>Rhabditida</taxon>
        <taxon>Rhabditina</taxon>
        <taxon>Rhabditomorpha</taxon>
        <taxon>Strongyloidea</taxon>
        <taxon>Ancylostomatidae</taxon>
        <taxon>Ancylostomatinae</taxon>
        <taxon>Ancylostoma</taxon>
    </lineage>
</organism>
<dbReference type="AlphaFoldDB" id="A0A368FW80"/>
<accession>A0A368FW80</accession>
<keyword evidence="2" id="KW-1185">Reference proteome</keyword>
<sequence length="101" mass="12110">MRDKGADYKKLLISRQLDKKKDLIRALFRACGDRTVGERYQSREVIRPVIDYDPNAAEKTIFEKVDTVCRPVLYTMEKKKIKWKRRTRKSSRRSRRVSFSK</sequence>
<comment type="caution">
    <text evidence="1">The sequence shown here is derived from an EMBL/GenBank/DDBJ whole genome shotgun (WGS) entry which is preliminary data.</text>
</comment>
<dbReference type="Proteomes" id="UP000252519">
    <property type="component" value="Unassembled WGS sequence"/>
</dbReference>
<dbReference type="EMBL" id="JOJR01000555">
    <property type="protein sequence ID" value="RCN36454.1"/>
    <property type="molecule type" value="Genomic_DNA"/>
</dbReference>
<protein>
    <submittedName>
        <fullName evidence="1">Uncharacterized protein</fullName>
    </submittedName>
</protein>
<dbReference type="OrthoDB" id="5877494at2759"/>
<name>A0A368FW80_ANCCA</name>